<dbReference type="InterPro" id="IPR041881">
    <property type="entry name" value="PqqD_sf"/>
</dbReference>
<dbReference type="Pfam" id="PF05402">
    <property type="entry name" value="PqqD"/>
    <property type="match status" value="1"/>
</dbReference>
<dbReference type="InterPro" id="IPR008792">
    <property type="entry name" value="PQQD"/>
</dbReference>
<protein>
    <recommendedName>
        <fullName evidence="3">Coenzyme PQQ synthesis protein D (PqqD)</fullName>
    </recommendedName>
</protein>
<dbReference type="RefSeq" id="WP_259080801.1">
    <property type="nucleotide sequence ID" value="NZ_JANUAU010000009.1"/>
</dbReference>
<name>A0A9X2Q022_9BACT</name>
<dbReference type="Gene3D" id="1.10.10.1150">
    <property type="entry name" value="Coenzyme PQQ synthesis protein D (PqqD)"/>
    <property type="match status" value="1"/>
</dbReference>
<evidence type="ECO:0000313" key="2">
    <source>
        <dbReference type="Proteomes" id="UP001155027"/>
    </source>
</evidence>
<evidence type="ECO:0008006" key="3">
    <source>
        <dbReference type="Google" id="ProtNLM"/>
    </source>
</evidence>
<organism evidence="1 2">
    <name type="scientific">Salinibacter ruber</name>
    <dbReference type="NCBI Taxonomy" id="146919"/>
    <lineage>
        <taxon>Bacteria</taxon>
        <taxon>Pseudomonadati</taxon>
        <taxon>Rhodothermota</taxon>
        <taxon>Rhodothermia</taxon>
        <taxon>Rhodothermales</taxon>
        <taxon>Salinibacteraceae</taxon>
        <taxon>Salinibacter</taxon>
    </lineage>
</organism>
<reference evidence="1" key="1">
    <citation type="submission" date="2022-08" db="EMBL/GenBank/DDBJ databases">
        <title>Genomic Encyclopedia of Type Strains, Phase V (KMG-V): Genome sequencing to study the core and pangenomes of soil and plant-associated prokaryotes.</title>
        <authorList>
            <person name="Whitman W."/>
        </authorList>
    </citation>
    <scope>NUCLEOTIDE SEQUENCE</scope>
    <source>
        <strain evidence="1">0</strain>
    </source>
</reference>
<dbReference type="AlphaFoldDB" id="A0A9X2Q022"/>
<evidence type="ECO:0000313" key="1">
    <source>
        <dbReference type="EMBL" id="MCS3678753.1"/>
    </source>
</evidence>
<dbReference type="Proteomes" id="UP001155027">
    <property type="component" value="Unassembled WGS sequence"/>
</dbReference>
<proteinExistence type="predicted"/>
<comment type="caution">
    <text evidence="1">The sequence shown here is derived from an EMBL/GenBank/DDBJ whole genome shotgun (WGS) entry which is preliminary data.</text>
</comment>
<sequence>MVEHKDMTDTSTVVASDGVTSTEIEGEHVLLDLDEGIYYGLNSVGGAIWKELQEPTSVEAIVRAITDAYDVGREECREDVLALLADLQDNGLVDVREA</sequence>
<dbReference type="EMBL" id="JANUAU010000009">
    <property type="protein sequence ID" value="MCS3678753.1"/>
    <property type="molecule type" value="Genomic_DNA"/>
</dbReference>
<gene>
    <name evidence="1" type="ORF">GGP71_002694</name>
</gene>
<accession>A0A9X2Q022</accession>